<organism evidence="11 12">
    <name type="scientific">Candidatus Abyssobacteria bacterium SURF_17</name>
    <dbReference type="NCBI Taxonomy" id="2093361"/>
    <lineage>
        <taxon>Bacteria</taxon>
        <taxon>Pseudomonadati</taxon>
        <taxon>Candidatus Hydrogenedentota</taxon>
        <taxon>Candidatus Abyssobacteria</taxon>
    </lineage>
</organism>
<evidence type="ECO:0000256" key="5">
    <source>
        <dbReference type="ARBA" id="ARBA00022982"/>
    </source>
</evidence>
<feature type="compositionally biased region" description="Basic and acidic residues" evidence="8">
    <location>
        <begin position="16"/>
        <end position="27"/>
    </location>
</feature>
<evidence type="ECO:0000256" key="6">
    <source>
        <dbReference type="ARBA" id="ARBA00023004"/>
    </source>
</evidence>
<evidence type="ECO:0000256" key="2">
    <source>
        <dbReference type="ARBA" id="ARBA00022485"/>
    </source>
</evidence>
<evidence type="ECO:0000256" key="1">
    <source>
        <dbReference type="ARBA" id="ARBA00022448"/>
    </source>
</evidence>
<keyword evidence="2" id="KW-0004">4Fe-4S</keyword>
<dbReference type="EMBL" id="QZKI01000119">
    <property type="protein sequence ID" value="RJP66122.1"/>
    <property type="molecule type" value="Genomic_DNA"/>
</dbReference>
<dbReference type="AlphaFoldDB" id="A0A419ERK2"/>
<dbReference type="InterPro" id="IPR026902">
    <property type="entry name" value="RnfC_N"/>
</dbReference>
<keyword evidence="1" id="KW-0813">Transport</keyword>
<evidence type="ECO:0000256" key="4">
    <source>
        <dbReference type="ARBA" id="ARBA00022737"/>
    </source>
</evidence>
<sequence>MFEYVVKTFRGGIHPPTEKRRTEKKPLETMPPPERAVIPLRQHTGAPARATVKMGDRVKTGQCIGRGPGFVTTTMHASISGEVVSIKPQKHPVFRSCDAIEIKADGKDEWEYGTKRSRDRLADITPEEIKTTVTESGIVGLGGAAFPTHVKLSPPPEKKIELYILNGAECEPYLTADDRVMQERTADVVLGLRLMMKAVGVSRAIIGVEANKPDSLRVLSAAVGNNPNIRLAKLRTKYPQGSEKQLIRVLTGREIPRGGLPMDVGVAINNVGTALAVAEAMFDGKPLVERALTVTGTAIVEPKNLIVRMGTSFHDVINFCGG</sequence>
<evidence type="ECO:0000259" key="10">
    <source>
        <dbReference type="Pfam" id="PF13375"/>
    </source>
</evidence>
<keyword evidence="6" id="KW-0408">Iron</keyword>
<feature type="region of interest" description="Disordered" evidence="8">
    <location>
        <begin position="12"/>
        <end position="33"/>
    </location>
</feature>
<dbReference type="HAMAP" id="MF_00461">
    <property type="entry name" value="RsxC_RnfC"/>
    <property type="match status" value="1"/>
</dbReference>
<dbReference type="InterPro" id="IPR010208">
    <property type="entry name" value="Ion_transpt_RnfC/RsxC"/>
</dbReference>
<evidence type="ECO:0000256" key="8">
    <source>
        <dbReference type="SAM" id="MobiDB-lite"/>
    </source>
</evidence>
<dbReference type="GO" id="GO:0016020">
    <property type="term" value="C:membrane"/>
    <property type="evidence" value="ECO:0007669"/>
    <property type="project" value="InterPro"/>
</dbReference>
<keyword evidence="4" id="KW-0677">Repeat</keyword>
<dbReference type="SUPFAM" id="SSF142019">
    <property type="entry name" value="Nqo1 FMN-binding domain-like"/>
    <property type="match status" value="1"/>
</dbReference>
<evidence type="ECO:0000313" key="11">
    <source>
        <dbReference type="EMBL" id="RJP66122.1"/>
    </source>
</evidence>
<feature type="non-terminal residue" evidence="11">
    <location>
        <position position="322"/>
    </location>
</feature>
<dbReference type="InterPro" id="IPR011538">
    <property type="entry name" value="Nuo51_FMN-bd"/>
</dbReference>
<dbReference type="NCBIfam" id="TIGR01945">
    <property type="entry name" value="rnfC"/>
    <property type="match status" value="1"/>
</dbReference>
<dbReference type="GO" id="GO:0051539">
    <property type="term" value="F:4 iron, 4 sulfur cluster binding"/>
    <property type="evidence" value="ECO:0007669"/>
    <property type="project" value="UniProtKB-KW"/>
</dbReference>
<feature type="domain" description="RnfC Barrel sandwich hybrid" evidence="10">
    <location>
        <begin position="8"/>
        <end position="107"/>
    </location>
</feature>
<protein>
    <submittedName>
        <fullName evidence="11">RnfABCDGE type electron transport complex subunit C</fullName>
    </submittedName>
</protein>
<keyword evidence="3" id="KW-0479">Metal-binding</keyword>
<evidence type="ECO:0000256" key="3">
    <source>
        <dbReference type="ARBA" id="ARBA00022723"/>
    </source>
</evidence>
<gene>
    <name evidence="11" type="ORF">C4532_16590</name>
</gene>
<dbReference type="Gene3D" id="3.40.50.11540">
    <property type="entry name" value="NADH-ubiquinone oxidoreductase 51kDa subunit"/>
    <property type="match status" value="1"/>
</dbReference>
<keyword evidence="7" id="KW-0411">Iron-sulfur</keyword>
<accession>A0A419ERK2</accession>
<dbReference type="GO" id="GO:0009055">
    <property type="term" value="F:electron transfer activity"/>
    <property type="evidence" value="ECO:0007669"/>
    <property type="project" value="InterPro"/>
</dbReference>
<evidence type="ECO:0000259" key="9">
    <source>
        <dbReference type="Pfam" id="PF01512"/>
    </source>
</evidence>
<dbReference type="PANTHER" id="PTHR43034">
    <property type="entry name" value="ION-TRANSLOCATING OXIDOREDUCTASE COMPLEX SUBUNIT C"/>
    <property type="match status" value="1"/>
</dbReference>
<evidence type="ECO:0000313" key="12">
    <source>
        <dbReference type="Proteomes" id="UP000285961"/>
    </source>
</evidence>
<dbReference type="Pfam" id="PF01512">
    <property type="entry name" value="Complex1_51K"/>
    <property type="match status" value="1"/>
</dbReference>
<dbReference type="Pfam" id="PF13375">
    <property type="entry name" value="RnfC_N"/>
    <property type="match status" value="1"/>
</dbReference>
<keyword evidence="5" id="KW-0249">Electron transport</keyword>
<proteinExistence type="inferred from homology"/>
<evidence type="ECO:0000256" key="7">
    <source>
        <dbReference type="ARBA" id="ARBA00023014"/>
    </source>
</evidence>
<dbReference type="Proteomes" id="UP000285961">
    <property type="component" value="Unassembled WGS sequence"/>
</dbReference>
<dbReference type="PANTHER" id="PTHR43034:SF2">
    <property type="entry name" value="ION-TRANSLOCATING OXIDOREDUCTASE COMPLEX SUBUNIT C"/>
    <property type="match status" value="1"/>
</dbReference>
<name>A0A419ERK2_9BACT</name>
<dbReference type="InterPro" id="IPR037225">
    <property type="entry name" value="Nuo51_FMN-bd_sf"/>
</dbReference>
<feature type="domain" description="NADH-ubiquinone oxidoreductase 51kDa subunit FMN-binding" evidence="9">
    <location>
        <begin position="133"/>
        <end position="278"/>
    </location>
</feature>
<reference evidence="11 12" key="1">
    <citation type="journal article" date="2017" name="ISME J.">
        <title>Energy and carbon metabolisms in a deep terrestrial subsurface fluid microbial community.</title>
        <authorList>
            <person name="Momper L."/>
            <person name="Jungbluth S.P."/>
            <person name="Lee M.D."/>
            <person name="Amend J.P."/>
        </authorList>
    </citation>
    <scope>NUCLEOTIDE SEQUENCE [LARGE SCALE GENOMIC DNA]</scope>
    <source>
        <strain evidence="11">SURF_17</strain>
    </source>
</reference>
<dbReference type="GO" id="GO:0046872">
    <property type="term" value="F:metal ion binding"/>
    <property type="evidence" value="ECO:0007669"/>
    <property type="project" value="UniProtKB-KW"/>
</dbReference>
<comment type="caution">
    <text evidence="11">The sequence shown here is derived from an EMBL/GenBank/DDBJ whole genome shotgun (WGS) entry which is preliminary data.</text>
</comment>